<feature type="compositionally biased region" description="Pro residues" evidence="1">
    <location>
        <begin position="104"/>
        <end position="116"/>
    </location>
</feature>
<dbReference type="EMBL" id="DSMG01000082">
    <property type="protein sequence ID" value="HDX31347.1"/>
    <property type="molecule type" value="Genomic_DNA"/>
</dbReference>
<evidence type="ECO:0000259" key="3">
    <source>
        <dbReference type="Pfam" id="PF06452"/>
    </source>
</evidence>
<protein>
    <recommendedName>
        <fullName evidence="3">Carbohydrate-binding domain-containing protein</fullName>
    </recommendedName>
</protein>
<feature type="compositionally biased region" description="Polar residues" evidence="1">
    <location>
        <begin position="68"/>
        <end position="88"/>
    </location>
</feature>
<proteinExistence type="predicted"/>
<keyword evidence="2" id="KW-0812">Transmembrane</keyword>
<feature type="transmembrane region" description="Helical" evidence="2">
    <location>
        <begin position="25"/>
        <end position="49"/>
    </location>
</feature>
<dbReference type="GO" id="GO:0016052">
    <property type="term" value="P:carbohydrate catabolic process"/>
    <property type="evidence" value="ECO:0007669"/>
    <property type="project" value="InterPro"/>
</dbReference>
<feature type="region of interest" description="Disordered" evidence="1">
    <location>
        <begin position="68"/>
        <end position="116"/>
    </location>
</feature>
<feature type="compositionally biased region" description="Low complexity" evidence="1">
    <location>
        <begin position="89"/>
        <end position="103"/>
    </location>
</feature>
<keyword evidence="2" id="KW-0472">Membrane</keyword>
<name>A0A7C1JSN7_9CHLR</name>
<keyword evidence="2" id="KW-1133">Transmembrane helix</keyword>
<evidence type="ECO:0000313" key="4">
    <source>
        <dbReference type="EMBL" id="HDX31347.1"/>
    </source>
</evidence>
<dbReference type="AlphaFoldDB" id="A0A7C1JSN7"/>
<evidence type="ECO:0000256" key="2">
    <source>
        <dbReference type="SAM" id="Phobius"/>
    </source>
</evidence>
<accession>A0A7C1JSN7</accession>
<dbReference type="InterPro" id="IPR010502">
    <property type="entry name" value="Carb-bd_dom_fam9"/>
</dbReference>
<dbReference type="GO" id="GO:0030246">
    <property type="term" value="F:carbohydrate binding"/>
    <property type="evidence" value="ECO:0007669"/>
    <property type="project" value="InterPro"/>
</dbReference>
<reference evidence="4" key="1">
    <citation type="journal article" date="2020" name="mSystems">
        <title>Genome- and Community-Level Interaction Insights into Carbon Utilization and Element Cycling Functions of Hydrothermarchaeota in Hydrothermal Sediment.</title>
        <authorList>
            <person name="Zhou Z."/>
            <person name="Liu Y."/>
            <person name="Xu W."/>
            <person name="Pan J."/>
            <person name="Luo Z.H."/>
            <person name="Li M."/>
        </authorList>
    </citation>
    <scope>NUCLEOTIDE SEQUENCE [LARGE SCALE GENOMIC DNA]</scope>
    <source>
        <strain evidence="4">SpSt-289</strain>
    </source>
</reference>
<dbReference type="SUPFAM" id="SSF49344">
    <property type="entry name" value="CBD9-like"/>
    <property type="match status" value="1"/>
</dbReference>
<organism evidence="4">
    <name type="scientific">Caldilinea aerophila</name>
    <dbReference type="NCBI Taxonomy" id="133453"/>
    <lineage>
        <taxon>Bacteria</taxon>
        <taxon>Bacillati</taxon>
        <taxon>Chloroflexota</taxon>
        <taxon>Caldilineae</taxon>
        <taxon>Caldilineales</taxon>
        <taxon>Caldilineaceae</taxon>
        <taxon>Caldilinea</taxon>
    </lineage>
</organism>
<dbReference type="Pfam" id="PF06452">
    <property type="entry name" value="CBM9_1"/>
    <property type="match status" value="1"/>
</dbReference>
<evidence type="ECO:0000256" key="1">
    <source>
        <dbReference type="SAM" id="MobiDB-lite"/>
    </source>
</evidence>
<comment type="caution">
    <text evidence="4">The sequence shown here is derived from an EMBL/GenBank/DDBJ whole genome shotgun (WGS) entry which is preliminary data.</text>
</comment>
<dbReference type="Gene3D" id="2.60.40.1190">
    <property type="match status" value="1"/>
</dbReference>
<sequence>MANPEDFEIIPDKSPEPPLPGRSRLWLWVGGAVVLFIFAFAVGVGWATLADRLGPGAATEAPVVAVTSQPARTPTVEVTQTGAAPSEQTPTPEVTPSPVSASPTPTPSPTATEPPPTRLCPVPLDGQFTMLFDPGALGCPTAPTAIVWAAYERFERGAMLWRSDTNLTYILYDDGTWELSNLAWDGREIPTRGEPPPGLYRPERGFGYVWGMRDDVFARLGWATMPEKGFCAAIQSFEQGFALASAAVPSCTPENLYNHVFDLDWRPLLFTLIHGGRWRSAETTWVPSAAPSTPSPVPLLTATPTATTATDTSTRPVQHGVFTARRGQPIALDGRLDDWSGAWYPISAVVQGREEWTGPSDLSAAFQVMWAPEGLYLTLAVNDDVLRAGPDGSNMWQGDGIEVHFDRLLAEDFFDARANDDDTQIGLTPNATFVYLRGYRWLPPAAEARFDPPGAVTTGPGQYSIEALIPWLYFDISPTELLPGMRFGFNVSVNDNDGDVPAQQTVISSSPARTTYNNPTEWGTLVLGN</sequence>
<feature type="domain" description="Carbohydrate-binding" evidence="3">
    <location>
        <begin position="333"/>
        <end position="527"/>
    </location>
</feature>
<gene>
    <name evidence="4" type="ORF">ENQ20_07615</name>
</gene>
<dbReference type="GO" id="GO:0004553">
    <property type="term" value="F:hydrolase activity, hydrolyzing O-glycosyl compounds"/>
    <property type="evidence" value="ECO:0007669"/>
    <property type="project" value="InterPro"/>
</dbReference>